<dbReference type="SUPFAM" id="SSF54593">
    <property type="entry name" value="Glyoxalase/Bleomycin resistance protein/Dihydroxybiphenyl dioxygenase"/>
    <property type="match status" value="2"/>
</dbReference>
<feature type="domain" description="VOC" evidence="2">
    <location>
        <begin position="10"/>
        <end position="126"/>
    </location>
</feature>
<dbReference type="InterPro" id="IPR029068">
    <property type="entry name" value="Glyas_Bleomycin-R_OHBP_Dase"/>
</dbReference>
<comment type="caution">
    <text evidence="3">The sequence shown here is derived from an EMBL/GenBank/DDBJ whole genome shotgun (WGS) entry which is preliminary data.</text>
</comment>
<evidence type="ECO:0000259" key="2">
    <source>
        <dbReference type="PROSITE" id="PS51819"/>
    </source>
</evidence>
<sequence length="284" mass="31275">MPKSIHPDTQIGLVRLKVSNLERSIRYYQQIIGFNFVREQGDTAELSADGDRPLLLLEEVPNPVPLTRRHAGLYHFAILVPDRKSLGVTVRHLAENGVPLGQGDHWVSEAFYLNDPDGNGIEIYADRPREQWEYDELGQVKMGTDPVDVESLLLLADNEPWEGLPAGTTMGHIHLHVSGLPDTERFYCGLLGFDLVTKFGDSALFISAGGYHHHIGLNTWAGVGAKLAPDGAVGLKDYELVVPDRSAFDEIEGRLKAADYPYQLDGGELCVKDPTGNAIRVAAR</sequence>
<accession>A0A841T117</accession>
<keyword evidence="1" id="KW-0479">Metal-binding</keyword>
<protein>
    <submittedName>
        <fullName evidence="3">VOC family protein</fullName>
    </submittedName>
</protein>
<proteinExistence type="predicted"/>
<name>A0A841T117_9BACL</name>
<dbReference type="InterPro" id="IPR037523">
    <property type="entry name" value="VOC_core"/>
</dbReference>
<dbReference type="PROSITE" id="PS00934">
    <property type="entry name" value="GLYOXALASE_I_1"/>
    <property type="match status" value="1"/>
</dbReference>
<dbReference type="CDD" id="cd07255">
    <property type="entry name" value="VOC_BsCatE_like_N"/>
    <property type="match status" value="1"/>
</dbReference>
<dbReference type="CDD" id="cd16359">
    <property type="entry name" value="VOC_BsCatE_like_C"/>
    <property type="match status" value="1"/>
</dbReference>
<evidence type="ECO:0000313" key="4">
    <source>
        <dbReference type="Proteomes" id="UP000535838"/>
    </source>
</evidence>
<dbReference type="GO" id="GO:0004462">
    <property type="term" value="F:lactoylglutathione lyase activity"/>
    <property type="evidence" value="ECO:0007669"/>
    <property type="project" value="InterPro"/>
</dbReference>
<dbReference type="PROSITE" id="PS51819">
    <property type="entry name" value="VOC"/>
    <property type="match status" value="1"/>
</dbReference>
<dbReference type="InterPro" id="IPR018146">
    <property type="entry name" value="Glyoxalase_1_CS"/>
</dbReference>
<reference evidence="3 4" key="1">
    <citation type="submission" date="2020-08" db="EMBL/GenBank/DDBJ databases">
        <title>Cohnella phylogeny.</title>
        <authorList>
            <person name="Dunlap C."/>
        </authorList>
    </citation>
    <scope>NUCLEOTIDE SEQUENCE [LARGE SCALE GENOMIC DNA]</scope>
    <source>
        <strain evidence="3 4">DSM 25241</strain>
    </source>
</reference>
<dbReference type="PANTHER" id="PTHR43279">
    <property type="entry name" value="CATECHOL-2,3-DIOXYGENASE"/>
    <property type="match status" value="1"/>
</dbReference>
<dbReference type="Pfam" id="PF00903">
    <property type="entry name" value="Glyoxalase"/>
    <property type="match status" value="1"/>
</dbReference>
<dbReference type="PANTHER" id="PTHR43279:SF1">
    <property type="entry name" value="CATECHOL-2,3-DIOXYGENASE"/>
    <property type="match status" value="1"/>
</dbReference>
<dbReference type="GO" id="GO:0046872">
    <property type="term" value="F:metal ion binding"/>
    <property type="evidence" value="ECO:0007669"/>
    <property type="project" value="UniProtKB-KW"/>
</dbReference>
<dbReference type="InterPro" id="IPR004360">
    <property type="entry name" value="Glyas_Fos-R_dOase_dom"/>
</dbReference>
<dbReference type="Proteomes" id="UP000535838">
    <property type="component" value="Unassembled WGS sequence"/>
</dbReference>
<dbReference type="EMBL" id="JACJVQ010000008">
    <property type="protein sequence ID" value="MBB6634761.1"/>
    <property type="molecule type" value="Genomic_DNA"/>
</dbReference>
<evidence type="ECO:0000256" key="1">
    <source>
        <dbReference type="ARBA" id="ARBA00022723"/>
    </source>
</evidence>
<keyword evidence="4" id="KW-1185">Reference proteome</keyword>
<evidence type="ECO:0000313" key="3">
    <source>
        <dbReference type="EMBL" id="MBB6634761.1"/>
    </source>
</evidence>
<dbReference type="Gene3D" id="3.10.180.10">
    <property type="entry name" value="2,3-Dihydroxybiphenyl 1,2-Dioxygenase, domain 1"/>
    <property type="match status" value="2"/>
</dbReference>
<dbReference type="RefSeq" id="WP_185119999.1">
    <property type="nucleotide sequence ID" value="NZ_JACJVQ010000008.1"/>
</dbReference>
<dbReference type="AlphaFoldDB" id="A0A841T117"/>
<gene>
    <name evidence="3" type="ORF">H7B67_11640</name>
</gene>
<organism evidence="3 4">
    <name type="scientific">Cohnella thailandensis</name>
    <dbReference type="NCBI Taxonomy" id="557557"/>
    <lineage>
        <taxon>Bacteria</taxon>
        <taxon>Bacillati</taxon>
        <taxon>Bacillota</taxon>
        <taxon>Bacilli</taxon>
        <taxon>Bacillales</taxon>
        <taxon>Paenibacillaceae</taxon>
        <taxon>Cohnella</taxon>
    </lineage>
</organism>